<gene>
    <name evidence="3" type="ORF">PZE19_00515</name>
</gene>
<reference evidence="3 4" key="1">
    <citation type="submission" date="2023-03" db="EMBL/GenBank/DDBJ databases">
        <title>Paludisphaera mucosa sp. nov. a novel planctomycete from northern fen.</title>
        <authorList>
            <person name="Ivanova A."/>
        </authorList>
    </citation>
    <scope>NUCLEOTIDE SEQUENCE [LARGE SCALE GENOMIC DNA]</scope>
    <source>
        <strain evidence="3 4">Pla2</strain>
    </source>
</reference>
<dbReference type="Gene3D" id="3.30.700.10">
    <property type="entry name" value="Glycoprotein, Type 4 Pilin"/>
    <property type="match status" value="1"/>
</dbReference>
<keyword evidence="1" id="KW-1133">Transmembrane helix</keyword>
<feature type="domain" description="DUF1559" evidence="2">
    <location>
        <begin position="38"/>
        <end position="300"/>
    </location>
</feature>
<dbReference type="PANTHER" id="PTHR30093">
    <property type="entry name" value="GENERAL SECRETION PATHWAY PROTEIN G"/>
    <property type="match status" value="1"/>
</dbReference>
<accession>A0ABT6F3U6</accession>
<dbReference type="InterPro" id="IPR045584">
    <property type="entry name" value="Pilin-like"/>
</dbReference>
<protein>
    <submittedName>
        <fullName evidence="3">DUF1559 domain-containing protein</fullName>
    </submittedName>
</protein>
<dbReference type="InterPro" id="IPR011453">
    <property type="entry name" value="DUF1559"/>
</dbReference>
<keyword evidence="1" id="KW-0812">Transmembrane</keyword>
<comment type="caution">
    <text evidence="3">The sequence shown here is derived from an EMBL/GenBank/DDBJ whole genome shotgun (WGS) entry which is preliminary data.</text>
</comment>
<evidence type="ECO:0000313" key="4">
    <source>
        <dbReference type="Proteomes" id="UP001216907"/>
    </source>
</evidence>
<dbReference type="NCBIfam" id="TIGR04294">
    <property type="entry name" value="pre_pil_HX9DG"/>
    <property type="match status" value="1"/>
</dbReference>
<feature type="transmembrane region" description="Helical" evidence="1">
    <location>
        <begin position="12"/>
        <end position="37"/>
    </location>
</feature>
<keyword evidence="4" id="KW-1185">Reference proteome</keyword>
<evidence type="ECO:0000256" key="1">
    <source>
        <dbReference type="SAM" id="Phobius"/>
    </source>
</evidence>
<dbReference type="Pfam" id="PF07596">
    <property type="entry name" value="SBP_bac_10"/>
    <property type="match status" value="1"/>
</dbReference>
<dbReference type="PANTHER" id="PTHR30093:SF2">
    <property type="entry name" value="TYPE II SECRETION SYSTEM PROTEIN H"/>
    <property type="match status" value="1"/>
</dbReference>
<proteinExistence type="predicted"/>
<organism evidence="3 4">
    <name type="scientific">Paludisphaera mucosa</name>
    <dbReference type="NCBI Taxonomy" id="3030827"/>
    <lineage>
        <taxon>Bacteria</taxon>
        <taxon>Pseudomonadati</taxon>
        <taxon>Planctomycetota</taxon>
        <taxon>Planctomycetia</taxon>
        <taxon>Isosphaerales</taxon>
        <taxon>Isosphaeraceae</taxon>
        <taxon>Paludisphaera</taxon>
    </lineage>
</organism>
<dbReference type="SUPFAM" id="SSF54523">
    <property type="entry name" value="Pili subunits"/>
    <property type="match status" value="1"/>
</dbReference>
<sequence length="348" mass="38383">MPTPIERCDRRNAFTLIELLVVIAIIAVLIALLLPAVQSAREAARRAQCTNNLKQLGLSMHNYLDGNNCFPMGGFFGTSARYGFTRTYSFYLGILPFLEQGSMANSYNYSWTTFDTENTTTSGYGVSAMWCPSDADISRTRPGWGFLPDPYNFAYTSYGGCLGYFPSYPREYSYPKGSPEWTAIMAQTNGMIFFNSAVSLAQVTDGTSNTMVLGERTHEYLSPGDKDGYYWWISGQISDTLSSTFWPLNPQRRLKNIGGPAGFVAIWMAYVTGYSSSHPGGANFAFADGSVHFVKDSIDQWKIDETTGLPLGITQPGVTFQLPQGIKLGVYQALSSRNLGEVISADSW</sequence>
<evidence type="ECO:0000259" key="2">
    <source>
        <dbReference type="Pfam" id="PF07596"/>
    </source>
</evidence>
<dbReference type="Pfam" id="PF07963">
    <property type="entry name" value="N_methyl"/>
    <property type="match status" value="1"/>
</dbReference>
<dbReference type="NCBIfam" id="TIGR02532">
    <property type="entry name" value="IV_pilin_GFxxxE"/>
    <property type="match status" value="1"/>
</dbReference>
<keyword evidence="1" id="KW-0472">Membrane</keyword>
<dbReference type="Proteomes" id="UP001216907">
    <property type="component" value="Unassembled WGS sequence"/>
</dbReference>
<dbReference type="InterPro" id="IPR012902">
    <property type="entry name" value="N_methyl_site"/>
</dbReference>
<evidence type="ECO:0000313" key="3">
    <source>
        <dbReference type="EMBL" id="MDG3002256.1"/>
    </source>
</evidence>
<dbReference type="RefSeq" id="WP_277858620.1">
    <property type="nucleotide sequence ID" value="NZ_JARRAG010000001.1"/>
</dbReference>
<dbReference type="InterPro" id="IPR027558">
    <property type="entry name" value="Pre_pil_HX9DG_C"/>
</dbReference>
<dbReference type="EMBL" id="JARRAG010000001">
    <property type="protein sequence ID" value="MDG3002256.1"/>
    <property type="molecule type" value="Genomic_DNA"/>
</dbReference>
<name>A0ABT6F3U6_9BACT</name>